<feature type="domain" description="F-box" evidence="1">
    <location>
        <begin position="101"/>
        <end position="166"/>
    </location>
</feature>
<proteinExistence type="predicted"/>
<dbReference type="Proteomes" id="UP001362999">
    <property type="component" value="Unassembled WGS sequence"/>
</dbReference>
<dbReference type="InterPro" id="IPR001810">
    <property type="entry name" value="F-box_dom"/>
</dbReference>
<evidence type="ECO:0000313" key="3">
    <source>
        <dbReference type="Proteomes" id="UP001362999"/>
    </source>
</evidence>
<accession>A0AAV9ZF49</accession>
<dbReference type="Gene3D" id="1.20.1280.50">
    <property type="match status" value="1"/>
</dbReference>
<evidence type="ECO:0000259" key="1">
    <source>
        <dbReference type="Pfam" id="PF12937"/>
    </source>
</evidence>
<dbReference type="AlphaFoldDB" id="A0AAV9ZF49"/>
<organism evidence="2 3">
    <name type="scientific">Favolaschia claudopus</name>
    <dbReference type="NCBI Taxonomy" id="2862362"/>
    <lineage>
        <taxon>Eukaryota</taxon>
        <taxon>Fungi</taxon>
        <taxon>Dikarya</taxon>
        <taxon>Basidiomycota</taxon>
        <taxon>Agaricomycotina</taxon>
        <taxon>Agaricomycetes</taxon>
        <taxon>Agaricomycetidae</taxon>
        <taxon>Agaricales</taxon>
        <taxon>Marasmiineae</taxon>
        <taxon>Mycenaceae</taxon>
        <taxon>Favolaschia</taxon>
    </lineage>
</organism>
<dbReference type="Pfam" id="PF12937">
    <property type="entry name" value="F-box-like"/>
    <property type="match status" value="1"/>
</dbReference>
<gene>
    <name evidence="2" type="ORF">R3P38DRAFT_3117553</name>
</gene>
<sequence length="556" mass="61978">MADGGFLAVGFTSAFLPTASDQDNIKALARTGGLPSDSGKAQLRIIVSAAPAELERYDAEIRKLHSEEHQQNPLHISRLTRERKALASYAAYCRSILSPIRKLPNELIVDIFELCFPASLYELSHTASMEEEMGRISHAYLLKLAHVCSHWYCIAMETPKLWSTITVDVESELWDRSNNRVNTALGALEFSLMRGKDYPLKLNACVTSGIIPLSICGLLLRHIRRWKKVYFLSNRPPPWPASASLDQLVSLDFDVVGWDHVGTFLKAPRLTELTFSGNIEEVPMLPWAQLKNITYDSRETTTANAAYSVLFVLRLATNVHECTLYLDFREDPCQEAWDPDSDMQHVTSPVKVLYIELSTEDSDVAGIFQSVTLPSLDSLHLYPADDATPPVWSAGDFVALAERSGFDTHLTYLRIEVIVTDVDLLRCLRALDQLEVLDVTEYIPPGDAVAQATTITDKFLQALIVAPGASSALPKLRSIYLCSVLDFSDASFVDMLASRRRRAQGEADGGSGEKFKVKLEWFTTRRRDVSFETLDEIVQLKCEPAIHHSVVVEAGV</sequence>
<keyword evidence="3" id="KW-1185">Reference proteome</keyword>
<dbReference type="EMBL" id="JAWWNJ010000157">
    <property type="protein sequence ID" value="KAK6980656.1"/>
    <property type="molecule type" value="Genomic_DNA"/>
</dbReference>
<evidence type="ECO:0000313" key="2">
    <source>
        <dbReference type="EMBL" id="KAK6980656.1"/>
    </source>
</evidence>
<protein>
    <recommendedName>
        <fullName evidence="1">F-box domain-containing protein</fullName>
    </recommendedName>
</protein>
<comment type="caution">
    <text evidence="2">The sequence shown here is derived from an EMBL/GenBank/DDBJ whole genome shotgun (WGS) entry which is preliminary data.</text>
</comment>
<name>A0AAV9ZF49_9AGAR</name>
<reference evidence="2 3" key="1">
    <citation type="journal article" date="2024" name="J Genomics">
        <title>Draft genome sequencing and assembly of Favolaschia claudopus CIRM-BRFM 2984 isolated from oak limbs.</title>
        <authorList>
            <person name="Navarro D."/>
            <person name="Drula E."/>
            <person name="Chaduli D."/>
            <person name="Cazenave R."/>
            <person name="Ahrendt S."/>
            <person name="Wang J."/>
            <person name="Lipzen A."/>
            <person name="Daum C."/>
            <person name="Barry K."/>
            <person name="Grigoriev I.V."/>
            <person name="Favel A."/>
            <person name="Rosso M.N."/>
            <person name="Martin F."/>
        </authorList>
    </citation>
    <scope>NUCLEOTIDE SEQUENCE [LARGE SCALE GENOMIC DNA]</scope>
    <source>
        <strain evidence="2 3">CIRM-BRFM 2984</strain>
    </source>
</reference>